<dbReference type="Pfam" id="PF07683">
    <property type="entry name" value="CobW_C"/>
    <property type="match status" value="1"/>
</dbReference>
<dbReference type="SMART" id="SM00833">
    <property type="entry name" value="CobW_C"/>
    <property type="match status" value="1"/>
</dbReference>
<dbReference type="Proteomes" id="UP000243579">
    <property type="component" value="Unassembled WGS sequence"/>
</dbReference>
<dbReference type="Gene3D" id="3.40.50.300">
    <property type="entry name" value="P-loop containing nucleotide triphosphate hydrolases"/>
    <property type="match status" value="1"/>
</dbReference>
<protein>
    <submittedName>
        <fullName evidence="7">Cobalamin synthesis protein</fullName>
    </submittedName>
</protein>
<dbReference type="PANTHER" id="PTHR13748">
    <property type="entry name" value="COBW-RELATED"/>
    <property type="match status" value="1"/>
</dbReference>
<keyword evidence="8" id="KW-1185">Reference proteome</keyword>
<comment type="similarity">
    <text evidence="4">Belongs to the SIMIBI class G3E GTPase family. ZNG1 subfamily.</text>
</comment>
<evidence type="ECO:0000313" key="7">
    <source>
        <dbReference type="EMBL" id="OQR85746.1"/>
    </source>
</evidence>
<evidence type="ECO:0000259" key="6">
    <source>
        <dbReference type="SMART" id="SM00833"/>
    </source>
</evidence>
<dbReference type="PANTHER" id="PTHR13748:SF62">
    <property type="entry name" value="COBW DOMAIN-CONTAINING PROTEIN"/>
    <property type="match status" value="1"/>
</dbReference>
<keyword evidence="1" id="KW-0547">Nucleotide-binding</keyword>
<evidence type="ECO:0000313" key="8">
    <source>
        <dbReference type="Proteomes" id="UP000243579"/>
    </source>
</evidence>
<evidence type="ECO:0000256" key="2">
    <source>
        <dbReference type="ARBA" id="ARBA00022801"/>
    </source>
</evidence>
<dbReference type="AlphaFoldDB" id="A0A1V9YJ92"/>
<dbReference type="EMBL" id="JNBR01001604">
    <property type="protein sequence ID" value="OQR85746.1"/>
    <property type="molecule type" value="Genomic_DNA"/>
</dbReference>
<dbReference type="InterPro" id="IPR011629">
    <property type="entry name" value="CobW-like_C"/>
</dbReference>
<comment type="caution">
    <text evidence="7">The sequence shown here is derived from an EMBL/GenBank/DDBJ whole genome shotgun (WGS) entry which is preliminary data.</text>
</comment>
<evidence type="ECO:0000256" key="3">
    <source>
        <dbReference type="ARBA" id="ARBA00023186"/>
    </source>
</evidence>
<evidence type="ECO:0000256" key="4">
    <source>
        <dbReference type="ARBA" id="ARBA00034320"/>
    </source>
</evidence>
<dbReference type="InterPro" id="IPR036627">
    <property type="entry name" value="CobW-likC_sf"/>
</dbReference>
<dbReference type="Pfam" id="PF02492">
    <property type="entry name" value="cobW"/>
    <property type="match status" value="1"/>
</dbReference>
<keyword evidence="2" id="KW-0378">Hydrolase</keyword>
<dbReference type="OrthoDB" id="258627at2759"/>
<dbReference type="STRING" id="1202772.A0A1V9YJ92"/>
<dbReference type="CDD" id="cd03112">
    <property type="entry name" value="CobW-like"/>
    <property type="match status" value="1"/>
</dbReference>
<reference evidence="7 8" key="1">
    <citation type="journal article" date="2014" name="Genome Biol. Evol.">
        <title>The secreted proteins of Achlya hypogyna and Thraustotheca clavata identify the ancestral oomycete secretome and reveal gene acquisitions by horizontal gene transfer.</title>
        <authorList>
            <person name="Misner I."/>
            <person name="Blouin N."/>
            <person name="Leonard G."/>
            <person name="Richards T.A."/>
            <person name="Lane C.E."/>
        </authorList>
    </citation>
    <scope>NUCLEOTIDE SEQUENCE [LARGE SCALE GENOMIC DNA]</scope>
    <source>
        <strain evidence="7 8">ATCC 48635</strain>
    </source>
</reference>
<dbReference type="InterPro" id="IPR003495">
    <property type="entry name" value="CobW/HypB/UreG_nucleotide-bd"/>
</dbReference>
<sequence length="342" mass="37596">MTKQVPVTVLTGFLGAGKTTLLNYILTQDHGKRIAVIENEFGEEIGVESLIARDGADGETFADFYELNNGCICCAVRDDLVSTLEELLTRRDRFDYVLVETTGMADPGKLASIFWVDTELEGRIVLDGIVTVVDAKNVMHHLNGSETSQRQEALSQIAYADRILINKADLMPALEDRAALEAQLHSINAIAPCLWTERSVIDLDTILNVQAFSSERAMDVEQYLTATNQSVAADHAQQVSTTCVRSRTPISVAAVERWLGTLLWEAPEGDDASYFYRIKGVVAVADDHRKFILQGVQDLFELTPSEPWGEEAPETKIVFIGLRLQPAALQAGLEAAARDDLA</sequence>
<feature type="domain" description="CobW C-terminal" evidence="6">
    <location>
        <begin position="239"/>
        <end position="337"/>
    </location>
</feature>
<dbReference type="GO" id="GO:0016787">
    <property type="term" value="F:hydrolase activity"/>
    <property type="evidence" value="ECO:0007669"/>
    <property type="project" value="UniProtKB-KW"/>
</dbReference>
<dbReference type="SUPFAM" id="SSF52540">
    <property type="entry name" value="P-loop containing nucleoside triphosphate hydrolases"/>
    <property type="match status" value="1"/>
</dbReference>
<dbReference type="InterPro" id="IPR027417">
    <property type="entry name" value="P-loop_NTPase"/>
</dbReference>
<dbReference type="SUPFAM" id="SSF90002">
    <property type="entry name" value="Hypothetical protein YjiA, C-terminal domain"/>
    <property type="match status" value="1"/>
</dbReference>
<organism evidence="7 8">
    <name type="scientific">Achlya hypogyna</name>
    <name type="common">Oomycete</name>
    <name type="synonym">Protoachlya hypogyna</name>
    <dbReference type="NCBI Taxonomy" id="1202772"/>
    <lineage>
        <taxon>Eukaryota</taxon>
        <taxon>Sar</taxon>
        <taxon>Stramenopiles</taxon>
        <taxon>Oomycota</taxon>
        <taxon>Saprolegniomycetes</taxon>
        <taxon>Saprolegniales</taxon>
        <taxon>Achlyaceae</taxon>
        <taxon>Achlya</taxon>
    </lineage>
</organism>
<comment type="catalytic activity">
    <reaction evidence="5">
        <text>GTP + H2O = GDP + phosphate + H(+)</text>
        <dbReference type="Rhea" id="RHEA:19669"/>
        <dbReference type="ChEBI" id="CHEBI:15377"/>
        <dbReference type="ChEBI" id="CHEBI:15378"/>
        <dbReference type="ChEBI" id="CHEBI:37565"/>
        <dbReference type="ChEBI" id="CHEBI:43474"/>
        <dbReference type="ChEBI" id="CHEBI:58189"/>
    </reaction>
    <physiologicalReaction direction="left-to-right" evidence="5">
        <dbReference type="Rhea" id="RHEA:19670"/>
    </physiologicalReaction>
</comment>
<proteinExistence type="inferred from homology"/>
<dbReference type="GO" id="GO:0005737">
    <property type="term" value="C:cytoplasm"/>
    <property type="evidence" value="ECO:0007669"/>
    <property type="project" value="TreeGrafter"/>
</dbReference>
<accession>A0A1V9YJ92</accession>
<dbReference type="Gene3D" id="3.30.1220.10">
    <property type="entry name" value="CobW-like, C-terminal domain"/>
    <property type="match status" value="1"/>
</dbReference>
<name>A0A1V9YJ92_ACHHY</name>
<evidence type="ECO:0000256" key="5">
    <source>
        <dbReference type="ARBA" id="ARBA00049117"/>
    </source>
</evidence>
<keyword evidence="3" id="KW-0143">Chaperone</keyword>
<evidence type="ECO:0000256" key="1">
    <source>
        <dbReference type="ARBA" id="ARBA00022741"/>
    </source>
</evidence>
<dbReference type="GO" id="GO:0000166">
    <property type="term" value="F:nucleotide binding"/>
    <property type="evidence" value="ECO:0007669"/>
    <property type="project" value="UniProtKB-KW"/>
</dbReference>
<gene>
    <name evidence="7" type="ORF">ACHHYP_11457</name>
</gene>
<dbReference type="InterPro" id="IPR051316">
    <property type="entry name" value="Zinc-reg_GTPase_activator"/>
</dbReference>